<reference evidence="2 3" key="1">
    <citation type="journal article" date="2023" name="Commun. Biol.">
        <title>Genome analysis of Parmales, the sister group of diatoms, reveals the evolutionary specialization of diatoms from phago-mixotrophs to photoautotrophs.</title>
        <authorList>
            <person name="Ban H."/>
            <person name="Sato S."/>
            <person name="Yoshikawa S."/>
            <person name="Yamada K."/>
            <person name="Nakamura Y."/>
            <person name="Ichinomiya M."/>
            <person name="Sato N."/>
            <person name="Blanc-Mathieu R."/>
            <person name="Endo H."/>
            <person name="Kuwata A."/>
            <person name="Ogata H."/>
        </authorList>
    </citation>
    <scope>NUCLEOTIDE SEQUENCE [LARGE SCALE GENOMIC DNA]</scope>
</reference>
<evidence type="ECO:0000313" key="2">
    <source>
        <dbReference type="EMBL" id="GMI23363.1"/>
    </source>
</evidence>
<keyword evidence="3" id="KW-1185">Reference proteome</keyword>
<accession>A0ABQ6MBS2</accession>
<dbReference type="SUPFAM" id="SSF50475">
    <property type="entry name" value="FMN-binding split barrel"/>
    <property type="match status" value="1"/>
</dbReference>
<evidence type="ECO:0000259" key="1">
    <source>
        <dbReference type="Pfam" id="PF01243"/>
    </source>
</evidence>
<organism evidence="2 3">
    <name type="scientific">Tetraparma gracilis</name>
    <dbReference type="NCBI Taxonomy" id="2962635"/>
    <lineage>
        <taxon>Eukaryota</taxon>
        <taxon>Sar</taxon>
        <taxon>Stramenopiles</taxon>
        <taxon>Ochrophyta</taxon>
        <taxon>Bolidophyceae</taxon>
        <taxon>Parmales</taxon>
        <taxon>Triparmaceae</taxon>
        <taxon>Tetraparma</taxon>
    </lineage>
</organism>
<evidence type="ECO:0000313" key="3">
    <source>
        <dbReference type="Proteomes" id="UP001165060"/>
    </source>
</evidence>
<proteinExistence type="predicted"/>
<sequence length="152" mass="16472">MLSVPSQVRLLLNSQVQCVLATVSADLSPHSALMAYSTSDDLKQVYLASPLLSRKSTNMNVRPQVSLLFDNRTGNLKDHGDGLLVTARGSAAPASSVNWDRINGAFLNKNPNMEKFLLDPGVGLFAVDIDMYESVLGYASPRSWDPESDEGT</sequence>
<dbReference type="Gene3D" id="2.30.110.10">
    <property type="entry name" value="Electron Transport, Fmn-binding Protein, Chain A"/>
    <property type="match status" value="1"/>
</dbReference>
<protein>
    <recommendedName>
        <fullName evidence="1">Pyridoxamine 5'-phosphate oxidase N-terminal domain-containing protein</fullName>
    </recommendedName>
</protein>
<name>A0ABQ6MBS2_9STRA</name>
<dbReference type="InterPro" id="IPR011576">
    <property type="entry name" value="Pyridox_Oxase_N"/>
</dbReference>
<dbReference type="Proteomes" id="UP001165060">
    <property type="component" value="Unassembled WGS sequence"/>
</dbReference>
<comment type="caution">
    <text evidence="2">The sequence shown here is derived from an EMBL/GenBank/DDBJ whole genome shotgun (WGS) entry which is preliminary data.</text>
</comment>
<feature type="domain" description="Pyridoxamine 5'-phosphate oxidase N-terminal" evidence="1">
    <location>
        <begin position="7"/>
        <end position="95"/>
    </location>
</feature>
<dbReference type="EMBL" id="BRYB01000123">
    <property type="protein sequence ID" value="GMI23363.1"/>
    <property type="molecule type" value="Genomic_DNA"/>
</dbReference>
<gene>
    <name evidence="2" type="ORF">TeGR_g4163</name>
</gene>
<dbReference type="InterPro" id="IPR012349">
    <property type="entry name" value="Split_barrel_FMN-bd"/>
</dbReference>
<dbReference type="Pfam" id="PF01243">
    <property type="entry name" value="PNPOx_N"/>
    <property type="match status" value="1"/>
</dbReference>